<dbReference type="KEGG" id="vg:16574878"/>
<protein>
    <submittedName>
        <fullName evidence="2">Uncharacterized protein</fullName>
    </submittedName>
</protein>
<gene>
    <name evidence="2" type="ORF">PaBG_00192</name>
</gene>
<accession>S5WKI6</accession>
<feature type="compositionally biased region" description="Polar residues" evidence="1">
    <location>
        <begin position="7"/>
        <end position="24"/>
    </location>
</feature>
<dbReference type="EMBL" id="KF147891">
    <property type="protein sequence ID" value="AGS82076.1"/>
    <property type="molecule type" value="Genomic_DNA"/>
</dbReference>
<organism evidence="2 3">
    <name type="scientific">Pseudomonas phage PaBG</name>
    <dbReference type="NCBI Taxonomy" id="1335230"/>
    <lineage>
        <taxon>Viruses</taxon>
        <taxon>Duplodnaviria</taxon>
        <taxon>Heunggongvirae</taxon>
        <taxon>Uroviricota</taxon>
        <taxon>Caudoviricetes</taxon>
        <taxon>Baikalvirus</taxon>
        <taxon>Baikalvirus PaBG</taxon>
    </lineage>
</organism>
<name>S5WKI6_9CAUD</name>
<proteinExistence type="predicted"/>
<sequence>MSGDMDNVQQKLQELADGQSSPGTLQIIDSLSRELDSARSELLYERMSDAQDVTDKEVTEFKRKVYASLKTERAADLAMLYGRKFFEAHTPAVCLAVAQALVTIANEQKAKTPKLWQDLLESRGHI</sequence>
<feature type="region of interest" description="Disordered" evidence="1">
    <location>
        <begin position="1"/>
        <end position="24"/>
    </location>
</feature>
<dbReference type="Proteomes" id="UP000015545">
    <property type="component" value="Segment"/>
</dbReference>
<evidence type="ECO:0000313" key="2">
    <source>
        <dbReference type="EMBL" id="AGS82076.1"/>
    </source>
</evidence>
<evidence type="ECO:0000256" key="1">
    <source>
        <dbReference type="SAM" id="MobiDB-lite"/>
    </source>
</evidence>
<dbReference type="RefSeq" id="YP_008433523.1">
    <property type="nucleotide sequence ID" value="NC_022096.1"/>
</dbReference>
<keyword evidence="3" id="KW-1185">Reference proteome</keyword>
<evidence type="ECO:0000313" key="3">
    <source>
        <dbReference type="Proteomes" id="UP000015545"/>
    </source>
</evidence>
<reference evidence="2 3" key="1">
    <citation type="journal article" date="2014" name="Genome Announc.">
        <title>Complete Genome Sequence of the Novel Giant Pseudomonas Phage PaBG.</title>
        <authorList>
            <person name="Sykilinda N.N."/>
            <person name="Bondar A.A."/>
            <person name="Gorshkova A.S."/>
            <person name="Kurochkina L.P."/>
            <person name="Kulikov E.E."/>
            <person name="Shneider M.M."/>
            <person name="Kadykov V.A."/>
            <person name="Solovjeva N.V."/>
            <person name="Kabilov M.R."/>
            <person name="Mesyanzhinov V.V."/>
            <person name="Vlassov V.V."/>
            <person name="Drukker V.V."/>
            <person name="Miroshnikov K.A."/>
        </authorList>
    </citation>
    <scope>NUCLEOTIDE SEQUENCE [LARGE SCALE GENOMIC DNA]</scope>
</reference>